<sequence length="71" mass="7870">MVNRREAVDVVASTIPGLDFSKVGAHNQVVAPTYQEVAALKEKLPFKRKPTTIRWMPSTQKSSVSDLSMIL</sequence>
<dbReference type="EMBL" id="JABFAB010000010">
    <property type="protein sequence ID" value="MBA0661686.1"/>
    <property type="molecule type" value="Genomic_DNA"/>
</dbReference>
<organism evidence="1 2">
    <name type="scientific">Gossypium klotzschianum</name>
    <dbReference type="NCBI Taxonomy" id="34286"/>
    <lineage>
        <taxon>Eukaryota</taxon>
        <taxon>Viridiplantae</taxon>
        <taxon>Streptophyta</taxon>
        <taxon>Embryophyta</taxon>
        <taxon>Tracheophyta</taxon>
        <taxon>Spermatophyta</taxon>
        <taxon>Magnoliopsida</taxon>
        <taxon>eudicotyledons</taxon>
        <taxon>Gunneridae</taxon>
        <taxon>Pentapetalae</taxon>
        <taxon>rosids</taxon>
        <taxon>malvids</taxon>
        <taxon>Malvales</taxon>
        <taxon>Malvaceae</taxon>
        <taxon>Malvoideae</taxon>
        <taxon>Gossypium</taxon>
    </lineage>
</organism>
<dbReference type="AlphaFoldDB" id="A0A7J8VFV7"/>
<protein>
    <submittedName>
        <fullName evidence="1">Uncharacterized protein</fullName>
    </submittedName>
</protein>
<gene>
    <name evidence="1" type="ORF">Goklo_005960</name>
</gene>
<comment type="caution">
    <text evidence="1">The sequence shown here is derived from an EMBL/GenBank/DDBJ whole genome shotgun (WGS) entry which is preliminary data.</text>
</comment>
<evidence type="ECO:0000313" key="1">
    <source>
        <dbReference type="EMBL" id="MBA0661686.1"/>
    </source>
</evidence>
<accession>A0A7J8VFV7</accession>
<dbReference type="Proteomes" id="UP000593573">
    <property type="component" value="Unassembled WGS sequence"/>
</dbReference>
<reference evidence="1 2" key="1">
    <citation type="journal article" date="2019" name="Genome Biol. Evol.">
        <title>Insights into the evolution of the New World diploid cottons (Gossypium, subgenus Houzingenia) based on genome sequencing.</title>
        <authorList>
            <person name="Grover C.E."/>
            <person name="Arick M.A. 2nd"/>
            <person name="Thrash A."/>
            <person name="Conover J.L."/>
            <person name="Sanders W.S."/>
            <person name="Peterson D.G."/>
            <person name="Frelichowski J.E."/>
            <person name="Scheffler J.A."/>
            <person name="Scheffler B.E."/>
            <person name="Wendel J.F."/>
        </authorList>
    </citation>
    <scope>NUCLEOTIDE SEQUENCE [LARGE SCALE GENOMIC DNA]</scope>
    <source>
        <strain evidence="1">57</strain>
        <tissue evidence="1">Leaf</tissue>
    </source>
</reference>
<evidence type="ECO:0000313" key="2">
    <source>
        <dbReference type="Proteomes" id="UP000593573"/>
    </source>
</evidence>
<keyword evidence="2" id="KW-1185">Reference proteome</keyword>
<proteinExistence type="predicted"/>
<dbReference type="OrthoDB" id="985805at2759"/>
<name>A0A7J8VFV7_9ROSI</name>